<dbReference type="Proteomes" id="UP000887576">
    <property type="component" value="Unplaced"/>
</dbReference>
<sequence>MASTVPKSLHDVSKFMLLAQNFASRDPVIYYWTCFHVVNEGMKIDKSSPEAMTFLTNLLTELENLKKANTDAEAFRNEIVAQAHLENVALKIFRYADENERQGNFEPKIRNAFYQASLLMDVLAGFKELDESLANVRKYAKWKAAYLLNCEKNKETPVSGGYNPEKPDEFPSQPGMPPQAPHSGPSYPQPGHQRSGPTPLDPPPPAPTVADLGFGSNGNPNQQMPSSYSSDPSLYQTQQNQFHGYPPQNNMGYPQQPQMPQQYNPAPPPRPSVQPKAFSHPPPVGNVTAAPGLKLEDYIEARKFCKYALSALDYEDAPAAVDNMLKSLRVLQGQAP</sequence>
<evidence type="ECO:0000313" key="2">
    <source>
        <dbReference type="WBParaSite" id="JU765_v2.g18115.t1"/>
    </source>
</evidence>
<proteinExistence type="predicted"/>
<organism evidence="1 2">
    <name type="scientific">Panagrolaimus sp. JU765</name>
    <dbReference type="NCBI Taxonomy" id="591449"/>
    <lineage>
        <taxon>Eukaryota</taxon>
        <taxon>Metazoa</taxon>
        <taxon>Ecdysozoa</taxon>
        <taxon>Nematoda</taxon>
        <taxon>Chromadorea</taxon>
        <taxon>Rhabditida</taxon>
        <taxon>Tylenchina</taxon>
        <taxon>Panagrolaimomorpha</taxon>
        <taxon>Panagrolaimoidea</taxon>
        <taxon>Panagrolaimidae</taxon>
        <taxon>Panagrolaimus</taxon>
    </lineage>
</organism>
<name>A0AC34QP69_9BILA</name>
<dbReference type="WBParaSite" id="JU765_v2.g18115.t1">
    <property type="protein sequence ID" value="JU765_v2.g18115.t1"/>
    <property type="gene ID" value="JU765_v2.g18115"/>
</dbReference>
<accession>A0AC34QP69</accession>
<reference evidence="2" key="1">
    <citation type="submission" date="2022-11" db="UniProtKB">
        <authorList>
            <consortium name="WormBaseParasite"/>
        </authorList>
    </citation>
    <scope>IDENTIFICATION</scope>
</reference>
<protein>
    <submittedName>
        <fullName evidence="2">Vacuolar protein sorting-associated protein VTA1</fullName>
    </submittedName>
</protein>
<evidence type="ECO:0000313" key="1">
    <source>
        <dbReference type="Proteomes" id="UP000887576"/>
    </source>
</evidence>